<reference evidence="1 2" key="1">
    <citation type="submission" date="2019-07" db="EMBL/GenBank/DDBJ databases">
        <title>De Novo Assembly of kiwifruit Actinidia rufa.</title>
        <authorList>
            <person name="Sugita-Konishi S."/>
            <person name="Sato K."/>
            <person name="Mori E."/>
            <person name="Abe Y."/>
            <person name="Kisaki G."/>
            <person name="Hamano K."/>
            <person name="Suezawa K."/>
            <person name="Otani M."/>
            <person name="Fukuda T."/>
            <person name="Manabe T."/>
            <person name="Gomi K."/>
            <person name="Tabuchi M."/>
            <person name="Akimitsu K."/>
            <person name="Kataoka I."/>
        </authorList>
    </citation>
    <scope>NUCLEOTIDE SEQUENCE [LARGE SCALE GENOMIC DNA]</scope>
    <source>
        <strain evidence="2">cv. Fuchu</strain>
    </source>
</reference>
<organism evidence="1 2">
    <name type="scientific">Actinidia rufa</name>
    <dbReference type="NCBI Taxonomy" id="165716"/>
    <lineage>
        <taxon>Eukaryota</taxon>
        <taxon>Viridiplantae</taxon>
        <taxon>Streptophyta</taxon>
        <taxon>Embryophyta</taxon>
        <taxon>Tracheophyta</taxon>
        <taxon>Spermatophyta</taxon>
        <taxon>Magnoliopsida</taxon>
        <taxon>eudicotyledons</taxon>
        <taxon>Gunneridae</taxon>
        <taxon>Pentapetalae</taxon>
        <taxon>asterids</taxon>
        <taxon>Ericales</taxon>
        <taxon>Actinidiaceae</taxon>
        <taxon>Actinidia</taxon>
    </lineage>
</organism>
<dbReference type="Proteomes" id="UP000585474">
    <property type="component" value="Unassembled WGS sequence"/>
</dbReference>
<evidence type="ECO:0000313" key="2">
    <source>
        <dbReference type="Proteomes" id="UP000585474"/>
    </source>
</evidence>
<protein>
    <submittedName>
        <fullName evidence="1">Early-responsive to dehydration stress protein</fullName>
    </submittedName>
</protein>
<dbReference type="EMBL" id="BJWL01000007">
    <property type="protein sequence ID" value="GFY91153.1"/>
    <property type="molecule type" value="Genomic_DNA"/>
</dbReference>
<name>A0A7J0EXN1_9ERIC</name>
<dbReference type="AlphaFoldDB" id="A0A7J0EXN1"/>
<gene>
    <name evidence="1" type="ORF">Acr_07g0013490</name>
</gene>
<proteinExistence type="predicted"/>
<sequence length="152" mass="16739">MKQPSRGCSGRSVARRRSYVASRWLDVAEVVARCCRTSRHRCDVDATEMVKGVERQKLSLKGFIGGSFKGMAMGRGLDIGDLGDRGKEPVDRGVVQRDDALAGREAAGIVYADVGGLLLKDGEEREDEHGKPYVDGRRSEQALRIHGHTEVW</sequence>
<evidence type="ECO:0000313" key="1">
    <source>
        <dbReference type="EMBL" id="GFY91153.1"/>
    </source>
</evidence>
<comment type="caution">
    <text evidence="1">The sequence shown here is derived from an EMBL/GenBank/DDBJ whole genome shotgun (WGS) entry which is preliminary data.</text>
</comment>
<accession>A0A7J0EXN1</accession>
<keyword evidence="2" id="KW-1185">Reference proteome</keyword>